<gene>
    <name evidence="2" type="ORF">CEXT_100671</name>
</gene>
<protein>
    <submittedName>
        <fullName evidence="2">Uncharacterized protein</fullName>
    </submittedName>
</protein>
<dbReference type="Proteomes" id="UP001054945">
    <property type="component" value="Unassembled WGS sequence"/>
</dbReference>
<evidence type="ECO:0000313" key="2">
    <source>
        <dbReference type="EMBL" id="GIY78020.1"/>
    </source>
</evidence>
<name>A0AAV4W7I2_CAEEX</name>
<accession>A0AAV4W7I2</accession>
<sequence>MHAGNRSMGRLISGALSGKQAARESSWLDAITRRKLDFDGSWEDLEEMVYEIITFRWKDVLLRCSSGKEKENLHPCCSETDLGLPRKMHAGIRSMEDSLAELSLANKQRENQAGRPGVMQSLEEN</sequence>
<feature type="region of interest" description="Disordered" evidence="1">
    <location>
        <begin position="104"/>
        <end position="125"/>
    </location>
</feature>
<reference evidence="2 3" key="1">
    <citation type="submission" date="2021-06" db="EMBL/GenBank/DDBJ databases">
        <title>Caerostris extrusa draft genome.</title>
        <authorList>
            <person name="Kono N."/>
            <person name="Arakawa K."/>
        </authorList>
    </citation>
    <scope>NUCLEOTIDE SEQUENCE [LARGE SCALE GENOMIC DNA]</scope>
</reference>
<proteinExistence type="predicted"/>
<dbReference type="AlphaFoldDB" id="A0AAV4W7I2"/>
<comment type="caution">
    <text evidence="2">The sequence shown here is derived from an EMBL/GenBank/DDBJ whole genome shotgun (WGS) entry which is preliminary data.</text>
</comment>
<evidence type="ECO:0000256" key="1">
    <source>
        <dbReference type="SAM" id="MobiDB-lite"/>
    </source>
</evidence>
<keyword evidence="3" id="KW-1185">Reference proteome</keyword>
<organism evidence="2 3">
    <name type="scientific">Caerostris extrusa</name>
    <name type="common">Bark spider</name>
    <name type="synonym">Caerostris bankana</name>
    <dbReference type="NCBI Taxonomy" id="172846"/>
    <lineage>
        <taxon>Eukaryota</taxon>
        <taxon>Metazoa</taxon>
        <taxon>Ecdysozoa</taxon>
        <taxon>Arthropoda</taxon>
        <taxon>Chelicerata</taxon>
        <taxon>Arachnida</taxon>
        <taxon>Araneae</taxon>
        <taxon>Araneomorphae</taxon>
        <taxon>Entelegynae</taxon>
        <taxon>Araneoidea</taxon>
        <taxon>Araneidae</taxon>
        <taxon>Caerostris</taxon>
    </lineage>
</organism>
<evidence type="ECO:0000313" key="3">
    <source>
        <dbReference type="Proteomes" id="UP001054945"/>
    </source>
</evidence>
<dbReference type="EMBL" id="BPLR01015709">
    <property type="protein sequence ID" value="GIY78020.1"/>
    <property type="molecule type" value="Genomic_DNA"/>
</dbReference>